<feature type="region of interest" description="Disordered" evidence="1">
    <location>
        <begin position="115"/>
        <end position="150"/>
    </location>
</feature>
<name>A0A015KR90_RHIIW</name>
<gene>
    <name evidence="2" type="ORF">RirG_162340</name>
</gene>
<comment type="caution">
    <text evidence="2">The sequence shown here is derived from an EMBL/GenBank/DDBJ whole genome shotgun (WGS) entry which is preliminary data.</text>
</comment>
<accession>A0A015KR90</accession>
<dbReference type="OrthoDB" id="2350625at2759"/>
<evidence type="ECO:0000256" key="1">
    <source>
        <dbReference type="SAM" id="MobiDB-lite"/>
    </source>
</evidence>
<keyword evidence="3" id="KW-1185">Reference proteome</keyword>
<sequence>MENYQQKINDLLRKARAQGVARAAGPKKSFITNIVVTPKGEEPKSLKDIWRNTDSKNPTTIKSRKKGKSTKDKKSKTKKPSSGNRNHQEEFQRTNVENIPVPFVGFRRNKTSFRLEKYKEDTPPRFNKKYTLPTDSPGSDQSSDTSPLKNVKKHDITNYFQRMAIKTEYTDHSDTISPNFISPDITRSDTISREMVSSAFSENSSFISDENGDVLMTSAVSSPDRQVMILSDDEEMGVKEGELPVFKVTKNTTTTHIHLPFSPKVTLDQTSEQKPDHRITPPNRNASMVGYFQKGKRKQIFTEFVTGDKLNGTSPDTLRILAAAQSNEEPDRKFVMKNPFI</sequence>
<feature type="compositionally biased region" description="Polar residues" evidence="1">
    <location>
        <begin position="133"/>
        <end position="148"/>
    </location>
</feature>
<dbReference type="HOGENOM" id="CLU_814192_0_0_1"/>
<evidence type="ECO:0000313" key="2">
    <source>
        <dbReference type="EMBL" id="EXX62381.1"/>
    </source>
</evidence>
<dbReference type="EMBL" id="JEMT01024745">
    <property type="protein sequence ID" value="EXX62381.1"/>
    <property type="molecule type" value="Genomic_DNA"/>
</dbReference>
<dbReference type="Proteomes" id="UP000022910">
    <property type="component" value="Unassembled WGS sequence"/>
</dbReference>
<reference evidence="2 3" key="1">
    <citation type="submission" date="2014-02" db="EMBL/GenBank/DDBJ databases">
        <title>Single nucleus genome sequencing reveals high similarity among nuclei of an endomycorrhizal fungus.</title>
        <authorList>
            <person name="Lin K."/>
            <person name="Geurts R."/>
            <person name="Zhang Z."/>
            <person name="Limpens E."/>
            <person name="Saunders D.G."/>
            <person name="Mu D."/>
            <person name="Pang E."/>
            <person name="Cao H."/>
            <person name="Cha H."/>
            <person name="Lin T."/>
            <person name="Zhou Q."/>
            <person name="Shang Y."/>
            <person name="Li Y."/>
            <person name="Ivanov S."/>
            <person name="Sharma T."/>
            <person name="Velzen R.V."/>
            <person name="Ruijter N.D."/>
            <person name="Aanen D.K."/>
            <person name="Win J."/>
            <person name="Kamoun S."/>
            <person name="Bisseling T."/>
            <person name="Huang S."/>
        </authorList>
    </citation>
    <scope>NUCLEOTIDE SEQUENCE [LARGE SCALE GENOMIC DNA]</scope>
    <source>
        <strain evidence="3">DAOM197198w</strain>
    </source>
</reference>
<proteinExistence type="predicted"/>
<feature type="compositionally biased region" description="Basic residues" evidence="1">
    <location>
        <begin position="62"/>
        <end position="79"/>
    </location>
</feature>
<organism evidence="2 3">
    <name type="scientific">Rhizophagus irregularis (strain DAOM 197198w)</name>
    <name type="common">Glomus intraradices</name>
    <dbReference type="NCBI Taxonomy" id="1432141"/>
    <lineage>
        <taxon>Eukaryota</taxon>
        <taxon>Fungi</taxon>
        <taxon>Fungi incertae sedis</taxon>
        <taxon>Mucoromycota</taxon>
        <taxon>Glomeromycotina</taxon>
        <taxon>Glomeromycetes</taxon>
        <taxon>Glomerales</taxon>
        <taxon>Glomeraceae</taxon>
        <taxon>Rhizophagus</taxon>
    </lineage>
</organism>
<protein>
    <submittedName>
        <fullName evidence="2">Uncharacterized protein</fullName>
    </submittedName>
</protein>
<feature type="region of interest" description="Disordered" evidence="1">
    <location>
        <begin position="35"/>
        <end position="96"/>
    </location>
</feature>
<evidence type="ECO:0000313" key="3">
    <source>
        <dbReference type="Proteomes" id="UP000022910"/>
    </source>
</evidence>
<dbReference type="AlphaFoldDB" id="A0A015KR90"/>
<feature type="compositionally biased region" description="Basic and acidic residues" evidence="1">
    <location>
        <begin position="39"/>
        <end position="54"/>
    </location>
</feature>